<evidence type="ECO:0000259" key="12">
    <source>
        <dbReference type="PROSITE" id="PS51782"/>
    </source>
</evidence>
<dbReference type="GO" id="GO:0097036">
    <property type="term" value="P:regulation of plasma membrane sterol distribution"/>
    <property type="evidence" value="ECO:0007669"/>
    <property type="project" value="UniProtKB-UniRule"/>
</dbReference>
<dbReference type="eggNOG" id="KOG3134">
    <property type="taxonomic scope" value="Eukaryota"/>
</dbReference>
<keyword evidence="10" id="KW-0746">Sphingolipid metabolism</keyword>
<protein>
    <recommendedName>
        <fullName evidence="10">Protein ARV</fullName>
    </recommendedName>
</protein>
<dbReference type="SUPFAM" id="SSF54106">
    <property type="entry name" value="LysM domain"/>
    <property type="match status" value="1"/>
</dbReference>
<keyword evidence="7 10" id="KW-0445">Lipid transport</keyword>
<name>G0S5H6_CHATD</name>
<accession>G0S5H6</accession>
<evidence type="ECO:0000256" key="1">
    <source>
        <dbReference type="ARBA" id="ARBA00004477"/>
    </source>
</evidence>
<dbReference type="GO" id="GO:0032366">
    <property type="term" value="P:intracellular sterol transport"/>
    <property type="evidence" value="ECO:0007669"/>
    <property type="project" value="UniProtKB-UniRule"/>
</dbReference>
<evidence type="ECO:0000313" key="13">
    <source>
        <dbReference type="EMBL" id="EGS21441.1"/>
    </source>
</evidence>
<feature type="domain" description="LysM" evidence="12">
    <location>
        <begin position="193"/>
        <end position="237"/>
    </location>
</feature>
<keyword evidence="9 10" id="KW-0472">Membrane</keyword>
<feature type="region of interest" description="Disordered" evidence="11">
    <location>
        <begin position="330"/>
        <end position="430"/>
    </location>
</feature>
<evidence type="ECO:0000256" key="7">
    <source>
        <dbReference type="ARBA" id="ARBA00023055"/>
    </source>
</evidence>
<evidence type="ECO:0000256" key="8">
    <source>
        <dbReference type="ARBA" id="ARBA00023098"/>
    </source>
</evidence>
<dbReference type="OMA" id="LATEYYF"/>
<feature type="region of interest" description="Disordered" evidence="11">
    <location>
        <begin position="1"/>
        <end position="88"/>
    </location>
</feature>
<dbReference type="AlphaFoldDB" id="G0S5H6"/>
<dbReference type="InterPro" id="IPR007290">
    <property type="entry name" value="Arv1"/>
</dbReference>
<dbReference type="RefSeq" id="XP_006693737.1">
    <property type="nucleotide sequence ID" value="XM_006693674.1"/>
</dbReference>
<dbReference type="Gene3D" id="3.10.350.10">
    <property type="entry name" value="LysM domain"/>
    <property type="match status" value="1"/>
</dbReference>
<dbReference type="PANTHER" id="PTHR14467:SF0">
    <property type="entry name" value="PROTEIN ARV1"/>
    <property type="match status" value="1"/>
</dbReference>
<evidence type="ECO:0000256" key="4">
    <source>
        <dbReference type="ARBA" id="ARBA00022692"/>
    </source>
</evidence>
<dbReference type="HOGENOM" id="CLU_015384_0_0_1"/>
<dbReference type="KEGG" id="cthr:CTHT_0032990"/>
<keyword evidence="8 10" id="KW-0443">Lipid metabolism</keyword>
<keyword evidence="10" id="KW-0333">Golgi apparatus</keyword>
<keyword evidence="5 10" id="KW-0256">Endoplasmic reticulum</keyword>
<evidence type="ECO:0000256" key="6">
    <source>
        <dbReference type="ARBA" id="ARBA00022989"/>
    </source>
</evidence>
<proteinExistence type="inferred from homology"/>
<feature type="region of interest" description="Disordered" evidence="11">
    <location>
        <begin position="113"/>
        <end position="154"/>
    </location>
</feature>
<evidence type="ECO:0000256" key="11">
    <source>
        <dbReference type="SAM" id="MobiDB-lite"/>
    </source>
</evidence>
<evidence type="ECO:0000256" key="10">
    <source>
        <dbReference type="RuleBase" id="RU368065"/>
    </source>
</evidence>
<feature type="compositionally biased region" description="Polar residues" evidence="11">
    <location>
        <begin position="33"/>
        <end position="45"/>
    </location>
</feature>
<evidence type="ECO:0000256" key="2">
    <source>
        <dbReference type="ARBA" id="ARBA00009187"/>
    </source>
</evidence>
<feature type="region of interest" description="Disordered" evidence="11">
    <location>
        <begin position="247"/>
        <end position="297"/>
    </location>
</feature>
<dbReference type="PROSITE" id="PS51782">
    <property type="entry name" value="LYSM"/>
    <property type="match status" value="1"/>
</dbReference>
<feature type="compositionally biased region" description="Low complexity" evidence="11">
    <location>
        <begin position="252"/>
        <end position="263"/>
    </location>
</feature>
<keyword evidence="3 10" id="KW-0813">Transport</keyword>
<evidence type="ECO:0000256" key="5">
    <source>
        <dbReference type="ARBA" id="ARBA00022824"/>
    </source>
</evidence>
<dbReference type="OrthoDB" id="2192830at2759"/>
<dbReference type="STRING" id="759272.G0S5H6"/>
<gene>
    <name evidence="13" type="ORF">CTHT_0032990</name>
</gene>
<keyword evidence="6 10" id="KW-1133">Transmembrane helix</keyword>
<dbReference type="CDD" id="cd00118">
    <property type="entry name" value="LysM"/>
    <property type="match status" value="1"/>
</dbReference>
<comment type="similarity">
    <text evidence="2 10">Belongs to the ARV1 family.</text>
</comment>
<dbReference type="GO" id="GO:0016125">
    <property type="term" value="P:sterol metabolic process"/>
    <property type="evidence" value="ECO:0007669"/>
    <property type="project" value="UniProtKB-UniRule"/>
</dbReference>
<dbReference type="EMBL" id="GL988041">
    <property type="protein sequence ID" value="EGS21441.1"/>
    <property type="molecule type" value="Genomic_DNA"/>
</dbReference>
<dbReference type="Pfam" id="PF04161">
    <property type="entry name" value="Arv1"/>
    <property type="match status" value="1"/>
</dbReference>
<sequence length="892" mass="97382">MNPSSSPASRAFLSVAQDSDATTVRPRNRRVRSSQYLSEASSTYSDLGATKSPDIPAARIGSVTGRNDSGKAVVRPPTRSRSSGPGGGLLGNSWVPSWSSVQELAASVLGGGTLGLRDDSHRPHSRDGSRTRKSANNGNSTWGPVPPTERRPRADDIGAGLAARRADTLKTLRTASILESHEGSQEPTEYLAYIHHVQSTDTYAGIVLKYRCREDAFRKANGLWSRDNIQVRKWLAIPVDACEVKGRPCDPPASSSKPKASEPVDPFGWDIKQDDPFAPITNGKTTDHTRDDDDDDKPWKHVRWVYIESFPEPVEVARVPRKVLGYFPPRRKKSMQTSSAVSTPRASTDQPSAPLPDSVFGSPRSSTSYRLPIRTSSSSSRSRLNSTSSSGNPASAGLDDPRPVWMRRPGGVGSLGRNVRAPGPENDPLNTWTNKHLPGLNIDSLPSMSVMGAVSAHFGFSKTDELLDPDGLPAAAALIVESPFEDGRDATSAATGGGQGSLGLEKAAAAVETWLRGAIERAKHVQVPLTPVLGPRGGKGDAHLTRPFPSPFLATEYYFPTRCRFFQYQIPQNSESNAAPRSRMPICIECRHPVKTLWREGGGGKSRGGHNIRLTVCKNCGRFCDKYVEHDFVVLFIDLVLIKPQVYRHLLHNTLMNDEDEFPPSIIRLGILLLLFDVYLTWARIERQSVPDPDSAGGSNFGRLAQQPIVYQYMFFLILCTLSTIAFHGSIRFLTSSRYSPLIWLNILPRYPRPNSVSTALLVSSSTKLFPILMVIWEYDVPAAARSLGWAVVANNVEALKILLDCSYGVAALLATAGAVSRWVMGRAVLWAAGLHGVDSVGETGVASDGRALWAMLKYLKDWGGSQNAFPTLREAVRVQAKFAQFKIQNQK</sequence>
<comment type="function">
    <text evidence="10">Mediator of sterol homeostasis involved in sterol uptake, trafficking and distribution into membranes.</text>
</comment>
<keyword evidence="14" id="KW-1185">Reference proteome</keyword>
<dbReference type="PANTHER" id="PTHR14467">
    <property type="entry name" value="ARV1"/>
    <property type="match status" value="1"/>
</dbReference>
<dbReference type="InterPro" id="IPR036779">
    <property type="entry name" value="LysM_dom_sf"/>
</dbReference>
<dbReference type="GO" id="GO:0032541">
    <property type="term" value="C:cortical endoplasmic reticulum"/>
    <property type="evidence" value="ECO:0007669"/>
    <property type="project" value="TreeGrafter"/>
</dbReference>
<evidence type="ECO:0000256" key="9">
    <source>
        <dbReference type="ARBA" id="ARBA00023136"/>
    </source>
</evidence>
<dbReference type="GO" id="GO:0006665">
    <property type="term" value="P:sphingolipid metabolic process"/>
    <property type="evidence" value="ECO:0007669"/>
    <property type="project" value="UniProtKB-UniRule"/>
</dbReference>
<comment type="subcellular location">
    <subcellularLocation>
        <location evidence="1 10">Endoplasmic reticulum membrane</location>
        <topology evidence="1 10">Multi-pass membrane protein</topology>
    </subcellularLocation>
    <subcellularLocation>
        <location evidence="10">Golgi apparatus membrane</location>
        <topology evidence="10">Multi-pass membrane protein</topology>
    </subcellularLocation>
</comment>
<dbReference type="GeneID" id="18257337"/>
<dbReference type="GO" id="GO:0000139">
    <property type="term" value="C:Golgi membrane"/>
    <property type="evidence" value="ECO:0007669"/>
    <property type="project" value="UniProtKB-SubCell"/>
</dbReference>
<feature type="compositionally biased region" description="Polar residues" evidence="11">
    <location>
        <begin position="335"/>
        <end position="351"/>
    </location>
</feature>
<feature type="transmembrane region" description="Helical" evidence="10">
    <location>
        <begin position="713"/>
        <end position="735"/>
    </location>
</feature>
<organism evidence="14">
    <name type="scientific">Chaetomium thermophilum (strain DSM 1495 / CBS 144.50 / IMI 039719)</name>
    <name type="common">Thermochaetoides thermophila</name>
    <dbReference type="NCBI Taxonomy" id="759272"/>
    <lineage>
        <taxon>Eukaryota</taxon>
        <taxon>Fungi</taxon>
        <taxon>Dikarya</taxon>
        <taxon>Ascomycota</taxon>
        <taxon>Pezizomycotina</taxon>
        <taxon>Sordariomycetes</taxon>
        <taxon>Sordariomycetidae</taxon>
        <taxon>Sordariales</taxon>
        <taxon>Chaetomiaceae</taxon>
        <taxon>Thermochaetoides</taxon>
    </lineage>
</organism>
<reference evidence="13 14" key="1">
    <citation type="journal article" date="2011" name="Cell">
        <title>Insight into structure and assembly of the nuclear pore complex by utilizing the genome of a eukaryotic thermophile.</title>
        <authorList>
            <person name="Amlacher S."/>
            <person name="Sarges P."/>
            <person name="Flemming D."/>
            <person name="van Noort V."/>
            <person name="Kunze R."/>
            <person name="Devos D.P."/>
            <person name="Arumugam M."/>
            <person name="Bork P."/>
            <person name="Hurt E."/>
        </authorList>
    </citation>
    <scope>NUCLEOTIDE SEQUENCE [LARGE SCALE GENOMIC DNA]</scope>
    <source>
        <strain evidence="14">DSM 1495 / CBS 144.50 / IMI 039719</strain>
    </source>
</reference>
<evidence type="ECO:0000313" key="14">
    <source>
        <dbReference type="Proteomes" id="UP000008066"/>
    </source>
</evidence>
<dbReference type="Proteomes" id="UP000008066">
    <property type="component" value="Unassembled WGS sequence"/>
</dbReference>
<comment type="function">
    <text evidence="10">Regulates also the sphingolipid metabolism.</text>
</comment>
<dbReference type="InterPro" id="IPR018392">
    <property type="entry name" value="LysM"/>
</dbReference>
<feature type="compositionally biased region" description="Basic and acidic residues" evidence="11">
    <location>
        <begin position="116"/>
        <end position="130"/>
    </location>
</feature>
<feature type="compositionally biased region" description="Low complexity" evidence="11">
    <location>
        <begin position="374"/>
        <end position="390"/>
    </location>
</feature>
<keyword evidence="4 10" id="KW-0812">Transmembrane</keyword>
<dbReference type="GO" id="GO:0005789">
    <property type="term" value="C:endoplasmic reticulum membrane"/>
    <property type="evidence" value="ECO:0007669"/>
    <property type="project" value="UniProtKB-SubCell"/>
</dbReference>
<evidence type="ECO:0000256" key="3">
    <source>
        <dbReference type="ARBA" id="ARBA00022448"/>
    </source>
</evidence>
<comment type="caution">
    <text evidence="10">Lacks conserved residue(s) required for the propagation of feature annotation.</text>
</comment>